<evidence type="ECO:0000256" key="1">
    <source>
        <dbReference type="SAM" id="Phobius"/>
    </source>
</evidence>
<feature type="transmembrane region" description="Helical" evidence="1">
    <location>
        <begin position="47"/>
        <end position="65"/>
    </location>
</feature>
<organism evidence="2 3">
    <name type="scientific">Loigolactobacillus coryniformis subsp. coryniformis KCTC 3167 = DSM 20001</name>
    <dbReference type="NCBI Taxonomy" id="913848"/>
    <lineage>
        <taxon>Bacteria</taxon>
        <taxon>Bacillati</taxon>
        <taxon>Bacillota</taxon>
        <taxon>Bacilli</taxon>
        <taxon>Lactobacillales</taxon>
        <taxon>Lactobacillaceae</taxon>
        <taxon>Loigolactobacillus</taxon>
    </lineage>
</organism>
<gene>
    <name evidence="2" type="ORF">FD22_GL000607</name>
</gene>
<dbReference type="Proteomes" id="UP000051181">
    <property type="component" value="Unassembled WGS sequence"/>
</dbReference>
<keyword evidence="1" id="KW-1133">Transmembrane helix</keyword>
<keyword evidence="1" id="KW-0812">Transmembrane</keyword>
<dbReference type="EMBL" id="AZCN01000163">
    <property type="protein sequence ID" value="KRK11042.1"/>
    <property type="molecule type" value="Genomic_DNA"/>
</dbReference>
<proteinExistence type="predicted"/>
<dbReference type="PATRIC" id="fig|913848.6.peg.623"/>
<dbReference type="GO" id="GO:0016020">
    <property type="term" value="C:membrane"/>
    <property type="evidence" value="ECO:0007669"/>
    <property type="project" value="InterPro"/>
</dbReference>
<accession>A0A0R1EUQ7</accession>
<evidence type="ECO:0000313" key="2">
    <source>
        <dbReference type="EMBL" id="KRK11042.1"/>
    </source>
</evidence>
<reference evidence="2 3" key="1">
    <citation type="journal article" date="2015" name="Genome Announc.">
        <title>Expanding the biotechnology potential of lactobacilli through comparative genomics of 213 strains and associated genera.</title>
        <authorList>
            <person name="Sun Z."/>
            <person name="Harris H.M."/>
            <person name="McCann A."/>
            <person name="Guo C."/>
            <person name="Argimon S."/>
            <person name="Zhang W."/>
            <person name="Yang X."/>
            <person name="Jeffery I.B."/>
            <person name="Cooney J.C."/>
            <person name="Kagawa T.F."/>
            <person name="Liu W."/>
            <person name="Song Y."/>
            <person name="Salvetti E."/>
            <person name="Wrobel A."/>
            <person name="Rasinkangas P."/>
            <person name="Parkhill J."/>
            <person name="Rea M.C."/>
            <person name="O'Sullivan O."/>
            <person name="Ritari J."/>
            <person name="Douillard F.P."/>
            <person name="Paul Ross R."/>
            <person name="Yang R."/>
            <person name="Briner A.E."/>
            <person name="Felis G.E."/>
            <person name="de Vos W.M."/>
            <person name="Barrangou R."/>
            <person name="Klaenhammer T.R."/>
            <person name="Caufield P.W."/>
            <person name="Cui Y."/>
            <person name="Zhang H."/>
            <person name="O'Toole P.W."/>
        </authorList>
    </citation>
    <scope>NUCLEOTIDE SEQUENCE [LARGE SCALE GENOMIC DNA]</scope>
    <source>
        <strain evidence="2 3">DSM 20001</strain>
    </source>
</reference>
<evidence type="ECO:0000313" key="3">
    <source>
        <dbReference type="Proteomes" id="UP000051181"/>
    </source>
</evidence>
<feature type="transmembrane region" description="Helical" evidence="1">
    <location>
        <begin position="85"/>
        <end position="102"/>
    </location>
</feature>
<keyword evidence="1" id="KW-0472">Membrane</keyword>
<sequence>MSLDNVLAIAGAADGSTLLAVIGIMISIPIVVFASQFIVILMNRFPILIWIGALLVAYTAGSMIIEDRLAAQWLNNHIAGISHTHLIPILACGLLIVVSLVNKATKQQHAKN</sequence>
<feature type="transmembrane region" description="Helical" evidence="1">
    <location>
        <begin position="20"/>
        <end position="40"/>
    </location>
</feature>
<protein>
    <recommendedName>
        <fullName evidence="4">TerC family protein</fullName>
    </recommendedName>
</protein>
<comment type="caution">
    <text evidence="2">The sequence shown here is derived from an EMBL/GenBank/DDBJ whole genome shotgun (WGS) entry which is preliminary data.</text>
</comment>
<dbReference type="Pfam" id="PF03741">
    <property type="entry name" value="TerC"/>
    <property type="match status" value="1"/>
</dbReference>
<evidence type="ECO:0008006" key="4">
    <source>
        <dbReference type="Google" id="ProtNLM"/>
    </source>
</evidence>
<name>A0A0R1EUQ7_9LACO</name>
<dbReference type="AlphaFoldDB" id="A0A0R1EUQ7"/>
<dbReference type="InterPro" id="IPR005496">
    <property type="entry name" value="Integral_membrane_TerC"/>
</dbReference>